<dbReference type="PROSITE" id="PS00815">
    <property type="entry name" value="AIPM_HOMOCIT_SYNTH_1"/>
    <property type="match status" value="1"/>
</dbReference>
<dbReference type="InterPro" id="IPR013477">
    <property type="entry name" value="NifV/FrbC"/>
</dbReference>
<protein>
    <recommendedName>
        <fullName evidence="4 8">Homocitrate synthase</fullName>
        <ecNumber evidence="3 8">2.3.3.14</ecNumber>
    </recommendedName>
</protein>
<dbReference type="Pfam" id="PF22617">
    <property type="entry name" value="HCS_D2"/>
    <property type="match status" value="1"/>
</dbReference>
<evidence type="ECO:0000256" key="4">
    <source>
        <dbReference type="ARBA" id="ARBA00020735"/>
    </source>
</evidence>
<comment type="catalytic activity">
    <reaction evidence="6 8">
        <text>acetyl-CoA + 2-oxoglutarate + H2O = (2R)-homocitrate + CoA + H(+)</text>
        <dbReference type="Rhea" id="RHEA:12929"/>
        <dbReference type="ChEBI" id="CHEBI:15377"/>
        <dbReference type="ChEBI" id="CHEBI:15378"/>
        <dbReference type="ChEBI" id="CHEBI:16810"/>
        <dbReference type="ChEBI" id="CHEBI:57287"/>
        <dbReference type="ChEBI" id="CHEBI:57288"/>
        <dbReference type="ChEBI" id="CHEBI:58884"/>
        <dbReference type="EC" id="2.3.3.14"/>
    </reaction>
</comment>
<dbReference type="PANTHER" id="PTHR42880">
    <property type="entry name" value="HOMOCITRATE SYNTHASE"/>
    <property type="match status" value="1"/>
</dbReference>
<reference evidence="10" key="1">
    <citation type="submission" date="2021-12" db="EMBL/GenBank/DDBJ databases">
        <authorList>
            <person name="Rodrigo-Torres L."/>
            <person name="Arahal R. D."/>
            <person name="Lucena T."/>
        </authorList>
    </citation>
    <scope>NUCLEOTIDE SEQUENCE</scope>
    <source>
        <strain evidence="10">CECT 8226</strain>
    </source>
</reference>
<dbReference type="EMBL" id="CAKLCM010000003">
    <property type="protein sequence ID" value="CAH0529313.1"/>
    <property type="molecule type" value="Genomic_DNA"/>
</dbReference>
<dbReference type="CDD" id="cd07939">
    <property type="entry name" value="DRE_TIM_NifV"/>
    <property type="match status" value="1"/>
</dbReference>
<dbReference type="InterPro" id="IPR002034">
    <property type="entry name" value="AIPM/Hcit_synth_CS"/>
</dbReference>
<dbReference type="RefSeq" id="WP_237486006.1">
    <property type="nucleotide sequence ID" value="NZ_CAKLCM010000003.1"/>
</dbReference>
<sequence>MQPSSVNRNHLNRTVVFNDTTLRDGEQSPGVAFTRNEKLELAQTLWQLGVRELEVGIPAMGSRERETIAAMRETLPEAALMVWARMVPQDVDLCLDLGIDWVNISIPASQQHRQHKLSLSMAQLFAQLRPLIDAVKSQGLKVSLGLEDASRASLDELLVLMEFASIHGVSRVRYADTLGVLDPFTTYNQISQLIANSDVAIEMHAHNDLGLATANSLAAISAGVESVNTTICGLGERAGNAPLEEVSVAVEVLGKGITGIALEQLPKLVGLAKQSAGLDLSPHKPIIGKQVFTHESGIHVDGLLKDFNNYQGFDPHMVGREHQLVLGKHSGTHAMLALLSQMGVGLDKMQLPQMQNLLTHWSERNKRIPSVQDLQRLVEAIDGR</sequence>
<evidence type="ECO:0000256" key="6">
    <source>
        <dbReference type="ARBA" id="ARBA00048019"/>
    </source>
</evidence>
<dbReference type="Gene3D" id="1.10.238.260">
    <property type="match status" value="1"/>
</dbReference>
<keyword evidence="10" id="KW-0012">Acyltransferase</keyword>
<dbReference type="PROSITE" id="PS50991">
    <property type="entry name" value="PYR_CT"/>
    <property type="match status" value="1"/>
</dbReference>
<evidence type="ECO:0000313" key="11">
    <source>
        <dbReference type="Proteomes" id="UP000838160"/>
    </source>
</evidence>
<keyword evidence="8" id="KW-0535">Nitrogen fixation</keyword>
<dbReference type="InterPro" id="IPR000891">
    <property type="entry name" value="PYR_CT"/>
</dbReference>
<evidence type="ECO:0000256" key="7">
    <source>
        <dbReference type="RuleBase" id="RU003523"/>
    </source>
</evidence>
<evidence type="ECO:0000256" key="3">
    <source>
        <dbReference type="ARBA" id="ARBA00012974"/>
    </source>
</evidence>
<comment type="function">
    <text evidence="1 8">This protein is a Fe-Mo-cofactor biosynthetic component.</text>
</comment>
<evidence type="ECO:0000256" key="2">
    <source>
        <dbReference type="ARBA" id="ARBA00006154"/>
    </source>
</evidence>
<keyword evidence="11" id="KW-1185">Reference proteome</keyword>
<evidence type="ECO:0000313" key="10">
    <source>
        <dbReference type="EMBL" id="CAH0529313.1"/>
    </source>
</evidence>
<dbReference type="InterPro" id="IPR013785">
    <property type="entry name" value="Aldolase_TIM"/>
</dbReference>
<comment type="caution">
    <text evidence="10">The sequence shown here is derived from an EMBL/GenBank/DDBJ whole genome shotgun (WGS) entry which is preliminary data.</text>
</comment>
<dbReference type="Gene3D" id="3.20.20.70">
    <property type="entry name" value="Aldolase class I"/>
    <property type="match status" value="1"/>
</dbReference>
<dbReference type="EC" id="2.3.3.14" evidence="3 8"/>
<organism evidence="10 11">
    <name type="scientific">Vibrio hippocampi</name>
    <dbReference type="NCBI Taxonomy" id="654686"/>
    <lineage>
        <taxon>Bacteria</taxon>
        <taxon>Pseudomonadati</taxon>
        <taxon>Pseudomonadota</taxon>
        <taxon>Gammaproteobacteria</taxon>
        <taxon>Vibrionales</taxon>
        <taxon>Vibrionaceae</taxon>
        <taxon>Vibrio</taxon>
    </lineage>
</organism>
<dbReference type="GO" id="GO:0016746">
    <property type="term" value="F:acyltransferase activity"/>
    <property type="evidence" value="ECO:0007669"/>
    <property type="project" value="UniProtKB-KW"/>
</dbReference>
<dbReference type="PROSITE" id="PS00816">
    <property type="entry name" value="AIPM_HOMOCIT_SYNTH_2"/>
    <property type="match status" value="1"/>
</dbReference>
<keyword evidence="5 7" id="KW-0808">Transferase</keyword>
<feature type="domain" description="Pyruvate carboxyltransferase" evidence="9">
    <location>
        <begin position="15"/>
        <end position="266"/>
    </location>
</feature>
<dbReference type="Proteomes" id="UP000838160">
    <property type="component" value="Unassembled WGS sequence"/>
</dbReference>
<name>A0ABM8ZLL1_9VIBR</name>
<gene>
    <name evidence="10" type="primary">frbC</name>
    <name evidence="10" type="ORF">VHP8226_03157</name>
</gene>
<dbReference type="NCBIfam" id="TIGR02660">
    <property type="entry name" value="nifV_homocitr"/>
    <property type="match status" value="1"/>
</dbReference>
<proteinExistence type="inferred from homology"/>
<evidence type="ECO:0000256" key="5">
    <source>
        <dbReference type="ARBA" id="ARBA00022679"/>
    </source>
</evidence>
<dbReference type="SUPFAM" id="SSF51569">
    <property type="entry name" value="Aldolase"/>
    <property type="match status" value="1"/>
</dbReference>
<accession>A0ABM8ZLL1</accession>
<evidence type="ECO:0000259" key="9">
    <source>
        <dbReference type="PROSITE" id="PS50991"/>
    </source>
</evidence>
<dbReference type="Pfam" id="PF00682">
    <property type="entry name" value="HMGL-like"/>
    <property type="match status" value="1"/>
</dbReference>
<evidence type="ECO:0000256" key="1">
    <source>
        <dbReference type="ARBA" id="ARBA00003050"/>
    </source>
</evidence>
<dbReference type="InterPro" id="IPR054691">
    <property type="entry name" value="LeuA/HCS_post-cat"/>
</dbReference>
<dbReference type="PANTHER" id="PTHR42880:SF1">
    <property type="entry name" value="ISOPROPYLMALATE_HOMOCITRATE_CITRAMALATE SYNTHASE FAMILY PROTEIN"/>
    <property type="match status" value="1"/>
</dbReference>
<evidence type="ECO:0000256" key="8">
    <source>
        <dbReference type="RuleBase" id="RU367143"/>
    </source>
</evidence>
<comment type="similarity">
    <text evidence="2 7">Belongs to the alpha-IPM synthase/homocitrate synthase family.</text>
</comment>